<dbReference type="EMBL" id="CP000698">
    <property type="protein sequence ID" value="ABQ26693.1"/>
    <property type="molecule type" value="Genomic_DNA"/>
</dbReference>
<protein>
    <submittedName>
        <fullName evidence="2">Uncharacterized protein</fullName>
    </submittedName>
</protein>
<dbReference type="KEGG" id="gur:Gura_2515"/>
<dbReference type="Proteomes" id="UP000006695">
    <property type="component" value="Chromosome"/>
</dbReference>
<evidence type="ECO:0000313" key="3">
    <source>
        <dbReference type="Proteomes" id="UP000006695"/>
    </source>
</evidence>
<sequence length="159" mass="17133">MRNLFSYLAAASLVIVFAGQSWANSKCHEVEMKVTTSAIDPMLPYGKYAGTALVRIDEQAPIQAIVSLVMVEVKNGDDGKIYPTNAMTFDFGSLGTLSVQDKSVLTPTDTPYIYTINSSLDNLTGTGAFADVIGRLRGHGQLSFATTVATVEDEGRICW</sequence>
<organism evidence="2 3">
    <name type="scientific">Geotalea uraniireducens (strain Rf4)</name>
    <name type="common">Geobacter uraniireducens</name>
    <dbReference type="NCBI Taxonomy" id="351605"/>
    <lineage>
        <taxon>Bacteria</taxon>
        <taxon>Pseudomonadati</taxon>
        <taxon>Thermodesulfobacteriota</taxon>
        <taxon>Desulfuromonadia</taxon>
        <taxon>Geobacterales</taxon>
        <taxon>Geobacteraceae</taxon>
        <taxon>Geotalea</taxon>
    </lineage>
</organism>
<accession>A5G4H5</accession>
<name>A5G4H5_GEOUR</name>
<reference evidence="2 3" key="1">
    <citation type="submission" date="2007-05" db="EMBL/GenBank/DDBJ databases">
        <title>Complete sequence of Geobacter uraniireducens Rf4.</title>
        <authorList>
            <consortium name="US DOE Joint Genome Institute"/>
            <person name="Copeland A."/>
            <person name="Lucas S."/>
            <person name="Lapidus A."/>
            <person name="Barry K."/>
            <person name="Detter J.C."/>
            <person name="Glavina del Rio T."/>
            <person name="Hammon N."/>
            <person name="Israni S."/>
            <person name="Dalin E."/>
            <person name="Tice H."/>
            <person name="Pitluck S."/>
            <person name="Chertkov O."/>
            <person name="Brettin T."/>
            <person name="Bruce D."/>
            <person name="Han C."/>
            <person name="Schmutz J."/>
            <person name="Larimer F."/>
            <person name="Land M."/>
            <person name="Hauser L."/>
            <person name="Kyrpides N."/>
            <person name="Mikhailova N."/>
            <person name="Shelobolina E."/>
            <person name="Aklujkar M."/>
            <person name="Lovley D."/>
            <person name="Richardson P."/>
        </authorList>
    </citation>
    <scope>NUCLEOTIDE SEQUENCE [LARGE SCALE GENOMIC DNA]</scope>
    <source>
        <strain evidence="2 3">Rf4</strain>
    </source>
</reference>
<keyword evidence="1" id="KW-0732">Signal</keyword>
<gene>
    <name evidence="2" type="ordered locus">Gura_2515</name>
</gene>
<evidence type="ECO:0000256" key="1">
    <source>
        <dbReference type="SAM" id="SignalP"/>
    </source>
</evidence>
<keyword evidence="3" id="KW-1185">Reference proteome</keyword>
<proteinExistence type="predicted"/>
<dbReference type="AlphaFoldDB" id="A5G4H5"/>
<dbReference type="HOGENOM" id="CLU_1658325_0_0_7"/>
<feature type="chain" id="PRO_5002683226" evidence="1">
    <location>
        <begin position="24"/>
        <end position="159"/>
    </location>
</feature>
<dbReference type="RefSeq" id="WP_011939379.1">
    <property type="nucleotide sequence ID" value="NC_009483.1"/>
</dbReference>
<feature type="signal peptide" evidence="1">
    <location>
        <begin position="1"/>
        <end position="23"/>
    </location>
</feature>
<evidence type="ECO:0000313" key="2">
    <source>
        <dbReference type="EMBL" id="ABQ26693.1"/>
    </source>
</evidence>